<evidence type="ECO:0000256" key="1">
    <source>
        <dbReference type="SAM" id="MobiDB-lite"/>
    </source>
</evidence>
<feature type="compositionally biased region" description="Polar residues" evidence="1">
    <location>
        <begin position="37"/>
        <end position="51"/>
    </location>
</feature>
<dbReference type="EMBL" id="JWZT01000010">
    <property type="protein sequence ID" value="KII75210.1"/>
    <property type="molecule type" value="Genomic_DNA"/>
</dbReference>
<feature type="compositionally biased region" description="Low complexity" evidence="1">
    <location>
        <begin position="58"/>
        <end position="73"/>
    </location>
</feature>
<name>A0A0C2NFS3_THEKT</name>
<reference evidence="2 3" key="1">
    <citation type="journal article" date="2014" name="Genome Biol. Evol.">
        <title>The genome of the myxosporean Thelohanellus kitauei shows adaptations to nutrient acquisition within its fish host.</title>
        <authorList>
            <person name="Yang Y."/>
            <person name="Xiong J."/>
            <person name="Zhou Z."/>
            <person name="Huo F."/>
            <person name="Miao W."/>
            <person name="Ran C."/>
            <person name="Liu Y."/>
            <person name="Zhang J."/>
            <person name="Feng J."/>
            <person name="Wang M."/>
            <person name="Wang M."/>
            <person name="Wang L."/>
            <person name="Yao B."/>
        </authorList>
    </citation>
    <scope>NUCLEOTIDE SEQUENCE [LARGE SCALE GENOMIC DNA]</scope>
    <source>
        <strain evidence="2">Wuqing</strain>
    </source>
</reference>
<protein>
    <submittedName>
        <fullName evidence="2">Uncharacterized protein</fullName>
    </submittedName>
</protein>
<dbReference type="Proteomes" id="UP000031668">
    <property type="component" value="Unassembled WGS sequence"/>
</dbReference>
<proteinExistence type="predicted"/>
<evidence type="ECO:0000313" key="2">
    <source>
        <dbReference type="EMBL" id="KII75210.1"/>
    </source>
</evidence>
<sequence length="108" mass="12151">MLIQLQVDTGYIGLGSRQRTSKTGNEDVVQDSDDDAISTSGQTPTLPSVNPITADGGYSDLSQTSSQKSTSYSRMEEIHQILKDMRLEDHRMMYRLQDMQHRRQGSLD</sequence>
<gene>
    <name evidence="2" type="ORF">RF11_07629</name>
</gene>
<keyword evidence="3" id="KW-1185">Reference proteome</keyword>
<evidence type="ECO:0000313" key="3">
    <source>
        <dbReference type="Proteomes" id="UP000031668"/>
    </source>
</evidence>
<accession>A0A0C2NFS3</accession>
<feature type="region of interest" description="Disordered" evidence="1">
    <location>
        <begin position="13"/>
        <end position="75"/>
    </location>
</feature>
<organism evidence="2 3">
    <name type="scientific">Thelohanellus kitauei</name>
    <name type="common">Myxosporean</name>
    <dbReference type="NCBI Taxonomy" id="669202"/>
    <lineage>
        <taxon>Eukaryota</taxon>
        <taxon>Metazoa</taxon>
        <taxon>Cnidaria</taxon>
        <taxon>Myxozoa</taxon>
        <taxon>Myxosporea</taxon>
        <taxon>Bivalvulida</taxon>
        <taxon>Platysporina</taxon>
        <taxon>Myxobolidae</taxon>
        <taxon>Thelohanellus</taxon>
    </lineage>
</organism>
<dbReference type="AlphaFoldDB" id="A0A0C2NFS3"/>
<comment type="caution">
    <text evidence="2">The sequence shown here is derived from an EMBL/GenBank/DDBJ whole genome shotgun (WGS) entry which is preliminary data.</text>
</comment>